<evidence type="ECO:0000313" key="5">
    <source>
        <dbReference type="EMBL" id="MDF8265605.1"/>
    </source>
</evidence>
<evidence type="ECO:0000313" key="6">
    <source>
        <dbReference type="Proteomes" id="UP001528912"/>
    </source>
</evidence>
<organism evidence="5 6">
    <name type="scientific">Luteipulveratus flavus</name>
    <dbReference type="NCBI Taxonomy" id="3031728"/>
    <lineage>
        <taxon>Bacteria</taxon>
        <taxon>Bacillati</taxon>
        <taxon>Actinomycetota</taxon>
        <taxon>Actinomycetes</taxon>
        <taxon>Micrococcales</taxon>
        <taxon>Dermacoccaceae</taxon>
        <taxon>Luteipulveratus</taxon>
    </lineage>
</organism>
<keyword evidence="2 4" id="KW-0808">Transferase</keyword>
<dbReference type="InterPro" id="IPR036129">
    <property type="entry name" value="Glycerate_kinase_sf"/>
</dbReference>
<dbReference type="NCBIfam" id="TIGR00045">
    <property type="entry name" value="glycerate kinase"/>
    <property type="match status" value="1"/>
</dbReference>
<evidence type="ECO:0000256" key="3">
    <source>
        <dbReference type="ARBA" id="ARBA00022777"/>
    </source>
</evidence>
<dbReference type="RefSeq" id="WP_277192918.1">
    <property type="nucleotide sequence ID" value="NZ_JAROAV010000037.1"/>
</dbReference>
<gene>
    <name evidence="5" type="ORF">P4R38_15255</name>
</gene>
<dbReference type="Gene3D" id="3.90.1510.10">
    <property type="entry name" value="Glycerate kinase, domain 2"/>
    <property type="match status" value="1"/>
</dbReference>
<accession>A0ABT6C9M9</accession>
<dbReference type="PANTHER" id="PTHR21599:SF0">
    <property type="entry name" value="GLYCERATE KINASE"/>
    <property type="match status" value="1"/>
</dbReference>
<proteinExistence type="inferred from homology"/>
<dbReference type="PIRSF" id="PIRSF006078">
    <property type="entry name" value="GlxK"/>
    <property type="match status" value="1"/>
</dbReference>
<dbReference type="Pfam" id="PF02595">
    <property type="entry name" value="Gly_kinase"/>
    <property type="match status" value="1"/>
</dbReference>
<comment type="similarity">
    <text evidence="1 4">Belongs to the glycerate kinase type-1 family.</text>
</comment>
<sequence>MFDVILVAPDSFKGSATAPEVAAALARGLRRALPERTQVREVPVSDGGDSLLDVLRPAGFEPVTSRTVGPTGAPLDSTYAVRGDTAVVELAAASGLSRLPGGRPDPLGASSYGTGLQVAQALDGGARTVVLGLGGSACTDGGAGLLEALGARLLEADGRPVARGGAALAEVTSVSLDEARRRCGNTEIVLACDVDNPLLGKHGAATVFGPQKGASADQIGELDAALARWARAVERAYPDAAGRSETPGAGAAGGTAYGALVGCGATISRGTDVVLDLLDIDALLPETELVITGEGRLDDQTLRGKAPAGVTARATAAGVPVVLVAGRVDLTAQEVRRLGAGRAYALTDLCADPERSMREATGLLERVGEQIAADLH</sequence>
<keyword evidence="3 4" id="KW-0418">Kinase</keyword>
<dbReference type="InterPro" id="IPR004381">
    <property type="entry name" value="Glycerate_kinase"/>
</dbReference>
<dbReference type="GO" id="GO:0016301">
    <property type="term" value="F:kinase activity"/>
    <property type="evidence" value="ECO:0007669"/>
    <property type="project" value="UniProtKB-KW"/>
</dbReference>
<protein>
    <submittedName>
        <fullName evidence="5">Glycerate kinase</fullName>
    </submittedName>
</protein>
<reference evidence="5 6" key="1">
    <citation type="submission" date="2023-03" db="EMBL/GenBank/DDBJ databases">
        <title>YIM 133296 draft genome.</title>
        <authorList>
            <person name="Xiong L."/>
        </authorList>
    </citation>
    <scope>NUCLEOTIDE SEQUENCE [LARGE SCALE GENOMIC DNA]</scope>
    <source>
        <strain evidence="5 6">YIM 133296</strain>
    </source>
</reference>
<name>A0ABT6C9M9_9MICO</name>
<comment type="caution">
    <text evidence="5">The sequence shown here is derived from an EMBL/GenBank/DDBJ whole genome shotgun (WGS) entry which is preliminary data.</text>
</comment>
<dbReference type="InterPro" id="IPR018197">
    <property type="entry name" value="Glycerate_kinase_RE-like"/>
</dbReference>
<evidence type="ECO:0000256" key="1">
    <source>
        <dbReference type="ARBA" id="ARBA00006284"/>
    </source>
</evidence>
<keyword evidence="6" id="KW-1185">Reference proteome</keyword>
<dbReference type="PANTHER" id="PTHR21599">
    <property type="entry name" value="GLYCERATE KINASE"/>
    <property type="match status" value="1"/>
</dbReference>
<dbReference type="EMBL" id="JAROAV010000037">
    <property type="protein sequence ID" value="MDF8265605.1"/>
    <property type="molecule type" value="Genomic_DNA"/>
</dbReference>
<dbReference type="Proteomes" id="UP001528912">
    <property type="component" value="Unassembled WGS sequence"/>
</dbReference>
<dbReference type="Gene3D" id="3.40.50.10350">
    <property type="entry name" value="Glycerate kinase, domain 1"/>
    <property type="match status" value="1"/>
</dbReference>
<dbReference type="InterPro" id="IPR018193">
    <property type="entry name" value="Glyc_kinase_flavodox-like_fold"/>
</dbReference>
<evidence type="ECO:0000256" key="2">
    <source>
        <dbReference type="ARBA" id="ARBA00022679"/>
    </source>
</evidence>
<dbReference type="SUPFAM" id="SSF110738">
    <property type="entry name" value="Glycerate kinase I"/>
    <property type="match status" value="1"/>
</dbReference>
<evidence type="ECO:0000256" key="4">
    <source>
        <dbReference type="PIRNR" id="PIRNR006078"/>
    </source>
</evidence>